<feature type="transmembrane region" description="Helical" evidence="6">
    <location>
        <begin position="126"/>
        <end position="144"/>
    </location>
</feature>
<accession>A0A3N4L2V5</accession>
<comment type="subcellular location">
    <subcellularLocation>
        <location evidence="1">Membrane</location>
        <topology evidence="1">Multi-pass membrane protein</topology>
    </subcellularLocation>
</comment>
<keyword evidence="2 6" id="KW-0812">Transmembrane</keyword>
<evidence type="ECO:0000256" key="3">
    <source>
        <dbReference type="ARBA" id="ARBA00022989"/>
    </source>
</evidence>
<feature type="transmembrane region" description="Helical" evidence="6">
    <location>
        <begin position="91"/>
        <end position="114"/>
    </location>
</feature>
<evidence type="ECO:0000256" key="2">
    <source>
        <dbReference type="ARBA" id="ARBA00022692"/>
    </source>
</evidence>
<keyword evidence="3 6" id="KW-1133">Transmembrane helix</keyword>
<dbReference type="InParanoid" id="A0A3N4L2V5"/>
<dbReference type="SMART" id="SM00679">
    <property type="entry name" value="CTNS"/>
    <property type="match status" value="1"/>
</dbReference>
<proteinExistence type="predicted"/>
<keyword evidence="8" id="KW-1185">Reference proteome</keyword>
<keyword evidence="4 6" id="KW-0472">Membrane</keyword>
<dbReference type="GO" id="GO:0015174">
    <property type="term" value="F:basic amino acid transmembrane transporter activity"/>
    <property type="evidence" value="ECO:0007669"/>
    <property type="project" value="TreeGrafter"/>
</dbReference>
<dbReference type="Gene3D" id="1.20.1280.290">
    <property type="match status" value="1"/>
</dbReference>
<dbReference type="EMBL" id="ML119106">
    <property type="protein sequence ID" value="RPB17200.1"/>
    <property type="molecule type" value="Genomic_DNA"/>
</dbReference>
<sequence>MLDQMWFQQIIAAYYVFVDTVLVTQFLWYGVVHRVKELEKRLEGVTMGGNSNSDDEDDSITSDSNADLKQKRADEGAAVARSKMPSVAHTTFVTVSMLGTLAGALPVSGGVPALGDVSGGWLSDELIEAIGMTVGWISTLLYLCSRLPQLILNAKRKSTEGLSIALFMAAFSGNLFYSGSLLLNPLGWRDYEPYGGGGVAGPEGSNAMEWWSRTLPFFFGAFGVLTMDAAVGLQFKLWGPGSEKSQIEEEEREGLLTAREAGYGSLESSS</sequence>
<protein>
    <recommendedName>
        <fullName evidence="9">PQ-loop-domain-containing protein</fullName>
    </recommendedName>
</protein>
<dbReference type="Proteomes" id="UP000277580">
    <property type="component" value="Unassembled WGS sequence"/>
</dbReference>
<evidence type="ECO:0008006" key="9">
    <source>
        <dbReference type="Google" id="ProtNLM"/>
    </source>
</evidence>
<evidence type="ECO:0000256" key="5">
    <source>
        <dbReference type="SAM" id="MobiDB-lite"/>
    </source>
</evidence>
<dbReference type="InterPro" id="IPR051415">
    <property type="entry name" value="LAAT-1"/>
</dbReference>
<organism evidence="7 8">
    <name type="scientific">Morchella conica CCBAS932</name>
    <dbReference type="NCBI Taxonomy" id="1392247"/>
    <lineage>
        <taxon>Eukaryota</taxon>
        <taxon>Fungi</taxon>
        <taxon>Dikarya</taxon>
        <taxon>Ascomycota</taxon>
        <taxon>Pezizomycotina</taxon>
        <taxon>Pezizomycetes</taxon>
        <taxon>Pezizales</taxon>
        <taxon>Morchellaceae</taxon>
        <taxon>Morchella</taxon>
    </lineage>
</organism>
<dbReference type="Pfam" id="PF04193">
    <property type="entry name" value="PQ-loop"/>
    <property type="match status" value="1"/>
</dbReference>
<dbReference type="GO" id="GO:0034488">
    <property type="term" value="P:basic amino acid transmembrane export from vacuole"/>
    <property type="evidence" value="ECO:0007669"/>
    <property type="project" value="TreeGrafter"/>
</dbReference>
<name>A0A3N4L2V5_9PEZI</name>
<dbReference type="PANTHER" id="PTHR16201">
    <property type="entry name" value="SEVEN TRANSMEMBRANE PROTEIN 1-RELATED"/>
    <property type="match status" value="1"/>
</dbReference>
<evidence type="ECO:0000256" key="1">
    <source>
        <dbReference type="ARBA" id="ARBA00004141"/>
    </source>
</evidence>
<dbReference type="STRING" id="1392247.A0A3N4L2V5"/>
<feature type="transmembrane region" description="Helical" evidence="6">
    <location>
        <begin position="164"/>
        <end position="183"/>
    </location>
</feature>
<dbReference type="GO" id="GO:0000329">
    <property type="term" value="C:fungal-type vacuole membrane"/>
    <property type="evidence" value="ECO:0007669"/>
    <property type="project" value="TreeGrafter"/>
</dbReference>
<feature type="region of interest" description="Disordered" evidence="5">
    <location>
        <begin position="45"/>
        <end position="68"/>
    </location>
</feature>
<gene>
    <name evidence="7" type="ORF">P167DRAFT_531461</name>
</gene>
<reference evidence="7 8" key="1">
    <citation type="journal article" date="2018" name="Nat. Ecol. Evol.">
        <title>Pezizomycetes genomes reveal the molecular basis of ectomycorrhizal truffle lifestyle.</title>
        <authorList>
            <person name="Murat C."/>
            <person name="Payen T."/>
            <person name="Noel B."/>
            <person name="Kuo A."/>
            <person name="Morin E."/>
            <person name="Chen J."/>
            <person name="Kohler A."/>
            <person name="Krizsan K."/>
            <person name="Balestrini R."/>
            <person name="Da Silva C."/>
            <person name="Montanini B."/>
            <person name="Hainaut M."/>
            <person name="Levati E."/>
            <person name="Barry K.W."/>
            <person name="Belfiori B."/>
            <person name="Cichocki N."/>
            <person name="Clum A."/>
            <person name="Dockter R.B."/>
            <person name="Fauchery L."/>
            <person name="Guy J."/>
            <person name="Iotti M."/>
            <person name="Le Tacon F."/>
            <person name="Lindquist E.A."/>
            <person name="Lipzen A."/>
            <person name="Malagnac F."/>
            <person name="Mello A."/>
            <person name="Molinier V."/>
            <person name="Miyauchi S."/>
            <person name="Poulain J."/>
            <person name="Riccioni C."/>
            <person name="Rubini A."/>
            <person name="Sitrit Y."/>
            <person name="Splivallo R."/>
            <person name="Traeger S."/>
            <person name="Wang M."/>
            <person name="Zifcakova L."/>
            <person name="Wipf D."/>
            <person name="Zambonelli A."/>
            <person name="Paolocci F."/>
            <person name="Nowrousian M."/>
            <person name="Ottonello S."/>
            <person name="Baldrian P."/>
            <person name="Spatafora J.W."/>
            <person name="Henrissat B."/>
            <person name="Nagy L.G."/>
            <person name="Aury J.M."/>
            <person name="Wincker P."/>
            <person name="Grigoriev I.V."/>
            <person name="Bonfante P."/>
            <person name="Martin F.M."/>
        </authorList>
    </citation>
    <scope>NUCLEOTIDE SEQUENCE [LARGE SCALE GENOMIC DNA]</scope>
    <source>
        <strain evidence="7 8">CCBAS932</strain>
    </source>
</reference>
<evidence type="ECO:0000313" key="7">
    <source>
        <dbReference type="EMBL" id="RPB17200.1"/>
    </source>
</evidence>
<dbReference type="InterPro" id="IPR006603">
    <property type="entry name" value="PQ-loop_rpt"/>
</dbReference>
<dbReference type="OrthoDB" id="8048523at2759"/>
<feature type="transmembrane region" description="Helical" evidence="6">
    <location>
        <begin position="12"/>
        <end position="32"/>
    </location>
</feature>
<dbReference type="PANTHER" id="PTHR16201:SF34">
    <property type="entry name" value="LYSOSOMAL AMINO ACID TRANSPORTER 1"/>
    <property type="match status" value="1"/>
</dbReference>
<dbReference type="AlphaFoldDB" id="A0A3N4L2V5"/>
<evidence type="ECO:0000313" key="8">
    <source>
        <dbReference type="Proteomes" id="UP000277580"/>
    </source>
</evidence>
<evidence type="ECO:0000256" key="4">
    <source>
        <dbReference type="ARBA" id="ARBA00023136"/>
    </source>
</evidence>
<feature type="transmembrane region" description="Helical" evidence="6">
    <location>
        <begin position="215"/>
        <end position="235"/>
    </location>
</feature>
<evidence type="ECO:0000256" key="6">
    <source>
        <dbReference type="SAM" id="Phobius"/>
    </source>
</evidence>